<dbReference type="RefSeq" id="XP_016675022.1">
    <property type="nucleotide sequence ID" value="XM_016819533.2"/>
</dbReference>
<accession>A0A1U8IA76</accession>
<sequence length="176" mass="21576">MKRWSNWSSQKYSSIWRLLKRERYWEQRARANWLRNEDRNTGFFQRMDFQRRKINYVGQLEDEEGRMSAGNEEMQQIACRYFTDLVTSRGRGDNTRLLMGILVHVSDGMDDFLCSRFTEEKIGAAMWRMYPTKAPREDGMPTLFYQQFWHIISLEDMLKNWCYWRRLTRQARKDLR</sequence>
<dbReference type="KEGG" id="ghi:107894270"/>
<dbReference type="PaxDb" id="3635-A0A1U8IA76"/>
<protein>
    <recommendedName>
        <fullName evidence="3">Reverse transcriptase</fullName>
    </recommendedName>
</protein>
<reference evidence="1" key="1">
    <citation type="journal article" date="2020" name="Nat. Genet.">
        <title>Genomic diversifications of five Gossypium allopolyploid species and their impact on cotton improvement.</title>
        <authorList>
            <person name="Chen Z.J."/>
            <person name="Sreedasyam A."/>
            <person name="Ando A."/>
            <person name="Song Q."/>
            <person name="De Santiago L.M."/>
            <person name="Hulse-Kemp A.M."/>
            <person name="Ding M."/>
            <person name="Ye W."/>
            <person name="Kirkbride R.C."/>
            <person name="Jenkins J."/>
            <person name="Plott C."/>
            <person name="Lovell J."/>
            <person name="Lin Y.M."/>
            <person name="Vaughn R."/>
            <person name="Liu B."/>
            <person name="Simpson S."/>
            <person name="Scheffler B.E."/>
            <person name="Wen L."/>
            <person name="Saski C.A."/>
            <person name="Grover C.E."/>
            <person name="Hu G."/>
            <person name="Conover J.L."/>
            <person name="Carlson J.W."/>
            <person name="Shu S."/>
            <person name="Boston L.B."/>
            <person name="Williams M."/>
            <person name="Peterson D.G."/>
            <person name="McGee K."/>
            <person name="Jones D.C."/>
            <person name="Wendel J.F."/>
            <person name="Stelly D.M."/>
            <person name="Grimwood J."/>
            <person name="Schmutz J."/>
        </authorList>
    </citation>
    <scope>NUCLEOTIDE SEQUENCE [LARGE SCALE GENOMIC DNA]</scope>
    <source>
        <strain evidence="1">cv. TM-1</strain>
    </source>
</reference>
<dbReference type="GeneID" id="107894270"/>
<evidence type="ECO:0000313" key="1">
    <source>
        <dbReference type="Proteomes" id="UP000818029"/>
    </source>
</evidence>
<evidence type="ECO:0000313" key="2">
    <source>
        <dbReference type="RefSeq" id="XP_016675022.1"/>
    </source>
</evidence>
<name>A0A1U8IA76_GOSHI</name>
<proteinExistence type="predicted"/>
<reference evidence="2" key="2">
    <citation type="submission" date="2025-08" db="UniProtKB">
        <authorList>
            <consortium name="RefSeq"/>
        </authorList>
    </citation>
    <scope>IDENTIFICATION</scope>
</reference>
<keyword evidence="1" id="KW-1185">Reference proteome</keyword>
<dbReference type="AlphaFoldDB" id="A0A1U8IA76"/>
<gene>
    <name evidence="2" type="primary">LOC107894270</name>
</gene>
<dbReference type="Proteomes" id="UP000818029">
    <property type="component" value="Chromosome A13"/>
</dbReference>
<dbReference type="STRING" id="3635.A0A1U8IA76"/>
<organism evidence="1 2">
    <name type="scientific">Gossypium hirsutum</name>
    <name type="common">Upland cotton</name>
    <name type="synonym">Gossypium mexicanum</name>
    <dbReference type="NCBI Taxonomy" id="3635"/>
    <lineage>
        <taxon>Eukaryota</taxon>
        <taxon>Viridiplantae</taxon>
        <taxon>Streptophyta</taxon>
        <taxon>Embryophyta</taxon>
        <taxon>Tracheophyta</taxon>
        <taxon>Spermatophyta</taxon>
        <taxon>Magnoliopsida</taxon>
        <taxon>eudicotyledons</taxon>
        <taxon>Gunneridae</taxon>
        <taxon>Pentapetalae</taxon>
        <taxon>rosids</taxon>
        <taxon>malvids</taxon>
        <taxon>Malvales</taxon>
        <taxon>Malvaceae</taxon>
        <taxon>Malvoideae</taxon>
        <taxon>Gossypium</taxon>
    </lineage>
</organism>
<evidence type="ECO:0008006" key="3">
    <source>
        <dbReference type="Google" id="ProtNLM"/>
    </source>
</evidence>